<name>C3XBB1_OXAFO</name>
<dbReference type="NCBIfam" id="TIGR01488">
    <property type="entry name" value="HAD-SF-IB"/>
    <property type="match status" value="1"/>
</dbReference>
<keyword evidence="2 4" id="KW-0378">Hydrolase</keyword>
<evidence type="ECO:0000256" key="3">
    <source>
        <dbReference type="ARBA" id="ARBA00022842"/>
    </source>
</evidence>
<evidence type="ECO:0000256" key="1">
    <source>
        <dbReference type="ARBA" id="ARBA00022723"/>
    </source>
</evidence>
<dbReference type="NCBIfam" id="TIGR01490">
    <property type="entry name" value="HAD-SF-IB-hyp1"/>
    <property type="match status" value="1"/>
</dbReference>
<dbReference type="InterPro" id="IPR050582">
    <property type="entry name" value="HAD-like_SerB"/>
</dbReference>
<dbReference type="Gene3D" id="1.20.1440.100">
    <property type="entry name" value="SG protein - dephosphorylation function"/>
    <property type="match status" value="1"/>
</dbReference>
<dbReference type="InterPro" id="IPR036412">
    <property type="entry name" value="HAD-like_sf"/>
</dbReference>
<evidence type="ECO:0000256" key="2">
    <source>
        <dbReference type="ARBA" id="ARBA00022801"/>
    </source>
</evidence>
<dbReference type="InterPro" id="IPR023214">
    <property type="entry name" value="HAD_sf"/>
</dbReference>
<dbReference type="Gene3D" id="3.40.50.1000">
    <property type="entry name" value="HAD superfamily/HAD-like"/>
    <property type="match status" value="1"/>
</dbReference>
<evidence type="ECO:0000313" key="4">
    <source>
        <dbReference type="EMBL" id="EEO30487.1"/>
    </source>
</evidence>
<dbReference type="SUPFAM" id="SSF56784">
    <property type="entry name" value="HAD-like"/>
    <property type="match status" value="1"/>
</dbReference>
<dbReference type="EMBL" id="GG658170">
    <property type="protein sequence ID" value="EEO30487.1"/>
    <property type="molecule type" value="Genomic_DNA"/>
</dbReference>
<dbReference type="GO" id="GO:0016787">
    <property type="term" value="F:hydrolase activity"/>
    <property type="evidence" value="ECO:0007669"/>
    <property type="project" value="UniProtKB-KW"/>
</dbReference>
<keyword evidence="5" id="KW-1185">Reference proteome</keyword>
<dbReference type="AlphaFoldDB" id="C3XBB1"/>
<dbReference type="RefSeq" id="WP_005881688.1">
    <property type="nucleotide sequence ID" value="NZ_CP019430.1"/>
</dbReference>
<sequence>MTKTLALFDLDHTLLPIDSDYEWGQFLVRIGAVDKDRFEKRNAEFFAQYQAGTLDAAEYLAFALGTLAQFPRPRLNRWRQQYMDEVISPAIRSSARNLIENHLKNNDLVAIVTATNKFVTEPIAKAFGVDHLIAALPEETDSGEFTGGLIGAPTSGEGKIAHTENWLRQMNLSFDSFDDTYFYSDSDRDLPLLSKVNHPVAVNPNSRLTEYARTQGWPLMHLFHD</sequence>
<dbReference type="Pfam" id="PF12710">
    <property type="entry name" value="HAD"/>
    <property type="match status" value="1"/>
</dbReference>
<keyword evidence="3" id="KW-0460">Magnesium</keyword>
<dbReference type="Proteomes" id="UP000005089">
    <property type="component" value="Unassembled WGS sequence"/>
</dbReference>
<dbReference type="GeneID" id="77134492"/>
<dbReference type="GO" id="GO:0046872">
    <property type="term" value="F:metal ion binding"/>
    <property type="evidence" value="ECO:0007669"/>
    <property type="project" value="UniProtKB-KW"/>
</dbReference>
<dbReference type="HOGENOM" id="CLU_052657_1_1_4"/>
<proteinExistence type="predicted"/>
<dbReference type="CDD" id="cd02612">
    <property type="entry name" value="HAD_PGPPase"/>
    <property type="match status" value="1"/>
</dbReference>
<protein>
    <submittedName>
        <fullName evidence="4">HAD hydrolase, family IB</fullName>
    </submittedName>
</protein>
<dbReference type="PANTHER" id="PTHR43344">
    <property type="entry name" value="PHOSPHOSERINE PHOSPHATASE"/>
    <property type="match status" value="1"/>
</dbReference>
<dbReference type="eggNOG" id="COG0560">
    <property type="taxonomic scope" value="Bacteria"/>
</dbReference>
<dbReference type="OrthoDB" id="9784466at2"/>
<evidence type="ECO:0000313" key="5">
    <source>
        <dbReference type="Proteomes" id="UP000005089"/>
    </source>
</evidence>
<accession>C3XBB1</accession>
<organism evidence="4 5">
    <name type="scientific">Oxalobacter formigenes OXCC13</name>
    <dbReference type="NCBI Taxonomy" id="556269"/>
    <lineage>
        <taxon>Bacteria</taxon>
        <taxon>Pseudomonadati</taxon>
        <taxon>Pseudomonadota</taxon>
        <taxon>Betaproteobacteria</taxon>
        <taxon>Burkholderiales</taxon>
        <taxon>Oxalobacteraceae</taxon>
        <taxon>Oxalobacter</taxon>
    </lineage>
</organism>
<dbReference type="PANTHER" id="PTHR43344:SF13">
    <property type="entry name" value="PHOSPHATASE RV3661-RELATED"/>
    <property type="match status" value="1"/>
</dbReference>
<keyword evidence="1" id="KW-0479">Metal-binding</keyword>
<dbReference type="InterPro" id="IPR006385">
    <property type="entry name" value="HAD_hydro_SerB1"/>
</dbReference>
<dbReference type="STRING" id="847.BRW83_0583"/>
<reference evidence="4 5" key="1">
    <citation type="submission" date="2009-02" db="EMBL/GenBank/DDBJ databases">
        <title>The Genome Sequence of Oxalobacter formigenes OXCC13.</title>
        <authorList>
            <consortium name="The Broad Institute Genome Sequencing Platform"/>
            <person name="Ward D."/>
            <person name="Young S.K."/>
            <person name="Kodira C.D."/>
            <person name="Zeng Q."/>
            <person name="Koehrsen M."/>
            <person name="Alvarado L."/>
            <person name="Berlin A."/>
            <person name="Borenstein D."/>
            <person name="Chen Z."/>
            <person name="Engels R."/>
            <person name="Freedman E."/>
            <person name="Gellesch M."/>
            <person name="Goldberg J."/>
            <person name="Griggs A."/>
            <person name="Gujja S."/>
            <person name="Heiman D."/>
            <person name="Hepburn T."/>
            <person name="Howarth C."/>
            <person name="Jen D."/>
            <person name="Larson L."/>
            <person name="Lewis B."/>
            <person name="Mehta T."/>
            <person name="Park D."/>
            <person name="Pearson M."/>
            <person name="Roberts A."/>
            <person name="Saif S."/>
            <person name="Shea T."/>
            <person name="Shenoy N."/>
            <person name="Sisk P."/>
            <person name="Stolte C."/>
            <person name="Sykes S."/>
            <person name="Walk T."/>
            <person name="White J."/>
            <person name="Yandava C."/>
            <person name="Allison M.J."/>
            <person name="Lander E."/>
            <person name="Nusbaum C."/>
            <person name="Galagan J."/>
            <person name="Birren B."/>
        </authorList>
    </citation>
    <scope>NUCLEOTIDE SEQUENCE [LARGE SCALE GENOMIC DNA]</scope>
    <source>
        <strain evidence="4 5">OXCC13</strain>
    </source>
</reference>
<gene>
    <name evidence="4" type="ORF">OFBG_01515</name>
</gene>